<dbReference type="AlphaFoldDB" id="A0AAW0BRY4"/>
<keyword evidence="3" id="KW-1185">Reference proteome</keyword>
<feature type="region of interest" description="Disordered" evidence="1">
    <location>
        <begin position="335"/>
        <end position="355"/>
    </location>
</feature>
<protein>
    <submittedName>
        <fullName evidence="2">Uncharacterized protein</fullName>
    </submittedName>
</protein>
<reference evidence="2 3" key="1">
    <citation type="submission" date="2024-01" db="EMBL/GenBank/DDBJ databases">
        <title>A draft genome for a cacao thread blight-causing isolate of Paramarasmius palmivorus.</title>
        <authorList>
            <person name="Baruah I.K."/>
            <person name="Bukari Y."/>
            <person name="Amoako-Attah I."/>
            <person name="Meinhardt L.W."/>
            <person name="Bailey B.A."/>
            <person name="Cohen S.P."/>
        </authorList>
    </citation>
    <scope>NUCLEOTIDE SEQUENCE [LARGE SCALE GENOMIC DNA]</scope>
    <source>
        <strain evidence="2 3">GH-12</strain>
    </source>
</reference>
<feature type="region of interest" description="Disordered" evidence="1">
    <location>
        <begin position="1"/>
        <end position="22"/>
    </location>
</feature>
<name>A0AAW0BRY4_9AGAR</name>
<accession>A0AAW0BRY4</accession>
<organism evidence="2 3">
    <name type="scientific">Paramarasmius palmivorus</name>
    <dbReference type="NCBI Taxonomy" id="297713"/>
    <lineage>
        <taxon>Eukaryota</taxon>
        <taxon>Fungi</taxon>
        <taxon>Dikarya</taxon>
        <taxon>Basidiomycota</taxon>
        <taxon>Agaricomycotina</taxon>
        <taxon>Agaricomycetes</taxon>
        <taxon>Agaricomycetidae</taxon>
        <taxon>Agaricales</taxon>
        <taxon>Marasmiineae</taxon>
        <taxon>Marasmiaceae</taxon>
        <taxon>Paramarasmius</taxon>
    </lineage>
</organism>
<evidence type="ECO:0000256" key="1">
    <source>
        <dbReference type="SAM" id="MobiDB-lite"/>
    </source>
</evidence>
<comment type="caution">
    <text evidence="2">The sequence shown here is derived from an EMBL/GenBank/DDBJ whole genome shotgun (WGS) entry which is preliminary data.</text>
</comment>
<sequence length="667" mass="75948">MPVSKRNSDQDSDEGLTNFARPGSPVRSYDGLCGNNIGSVLVTSPNMHVLYEPPLQECRVRLRKDWHFGRDDPLYYPQPFHRRAPHLSVIRLPSPNVDESKDPFAVAWTVPTASHFIPTSTSFCTELGSLQDPLLSQIGDLSDQMIQTLPTGYEGDLYLRTYSAQLVAIVLRLQVVAPMKDLFLRFRCAQRIALELDARIRWLAEYRAKFEDVKTKNPYLPGNSSIMGAFTDDLDVVESLYRSRIPVYYLRPFLRTPVRVENQVPFIKEYSDDPTDPTKSNKIRLHNGVVVDFSDATPSHRVVFTGLPRNPERYLMMAQYINSILEYPSYLGSERPRNSALSHTARSGLSSRGLSIRHSAANASRARQMPYHASKKGIQTHHNSFLPPSSPLMPPCIESWRSALAHLAHHDQSLPPPDGVNRGFVLPPAEMFITTGNPTTATALFRNWLKLREVLIYRLSATMDRYTKKQWRDMLTFDEGNEMRPETRTGKRRLGALSFLKAMMNSTPLDVRIEDLPSAPIFWRSRRLDCDRLPSADTAKEILWELQELNFRQDLAELDRHLDGSGMVSLQRNVLLDGCWTGTRDYVNLEKVSEGFACIDAEGRERYVKALHKLMMTWTGPKPALLLAPFPTDVVDHEGIERELAHYYALSFFEVFGRAASIPYRLH</sequence>
<gene>
    <name evidence="2" type="ORF">VNI00_014748</name>
</gene>
<proteinExistence type="predicted"/>
<dbReference type="Proteomes" id="UP001383192">
    <property type="component" value="Unassembled WGS sequence"/>
</dbReference>
<evidence type="ECO:0000313" key="2">
    <source>
        <dbReference type="EMBL" id="KAK7029038.1"/>
    </source>
</evidence>
<dbReference type="EMBL" id="JAYKXP010000085">
    <property type="protein sequence ID" value="KAK7029038.1"/>
    <property type="molecule type" value="Genomic_DNA"/>
</dbReference>
<evidence type="ECO:0000313" key="3">
    <source>
        <dbReference type="Proteomes" id="UP001383192"/>
    </source>
</evidence>